<accession>A0A223SDA6</accession>
<dbReference type="Proteomes" id="UP000215005">
    <property type="component" value="Chromosome"/>
</dbReference>
<dbReference type="EMBL" id="CP022753">
    <property type="protein sequence ID" value="ASU86128.1"/>
    <property type="molecule type" value="Genomic_DNA"/>
</dbReference>
<dbReference type="NCBIfam" id="TIGR01552">
    <property type="entry name" value="phd_fam"/>
    <property type="match status" value="1"/>
</dbReference>
<dbReference type="InterPro" id="IPR036165">
    <property type="entry name" value="YefM-like_sf"/>
</dbReference>
<organism evidence="3 4">
    <name type="scientific">Nocardiopsis gilva YIM 90087</name>
    <dbReference type="NCBI Taxonomy" id="1235441"/>
    <lineage>
        <taxon>Bacteria</taxon>
        <taxon>Bacillati</taxon>
        <taxon>Actinomycetota</taxon>
        <taxon>Actinomycetes</taxon>
        <taxon>Streptosporangiales</taxon>
        <taxon>Nocardiopsidaceae</taxon>
        <taxon>Nocardiopsis</taxon>
    </lineage>
</organism>
<dbReference type="KEGG" id="ngv:CDO52_09320"/>
<gene>
    <name evidence="3" type="ORF">CDO52_09320</name>
</gene>
<comment type="similarity">
    <text evidence="1 2">Belongs to the phD/YefM antitoxin family.</text>
</comment>
<name>A0A223SDA6_9ACTN</name>
<dbReference type="RefSeq" id="WP_026125571.1">
    <property type="nucleotide sequence ID" value="NZ_ANBG01000080.1"/>
</dbReference>
<sequence length="84" mass="9657">MSWQLQEAKQRFSEVARRAKDDGPQIVTRHGEEDVVVMDVTEYRRLLGRTKDFKELLFDGPGLEDLDLTRPAELPREIDLGDAS</sequence>
<protein>
    <recommendedName>
        <fullName evidence="2">Antitoxin</fullName>
    </recommendedName>
</protein>
<proteinExistence type="inferred from homology"/>
<dbReference type="Gene3D" id="3.40.1620.10">
    <property type="entry name" value="YefM-like domain"/>
    <property type="match status" value="1"/>
</dbReference>
<evidence type="ECO:0000313" key="4">
    <source>
        <dbReference type="Proteomes" id="UP000215005"/>
    </source>
</evidence>
<evidence type="ECO:0000256" key="1">
    <source>
        <dbReference type="ARBA" id="ARBA00009981"/>
    </source>
</evidence>
<keyword evidence="4" id="KW-1185">Reference proteome</keyword>
<evidence type="ECO:0000256" key="2">
    <source>
        <dbReference type="RuleBase" id="RU362080"/>
    </source>
</evidence>
<reference evidence="3 4" key="1">
    <citation type="submission" date="2017-08" db="EMBL/GenBank/DDBJ databases">
        <title>The complete genome sequence of Nocardiopsis gilva YIM 90087.</title>
        <authorList>
            <person name="Yin M."/>
            <person name="Tang S."/>
        </authorList>
    </citation>
    <scope>NUCLEOTIDE SEQUENCE [LARGE SCALE GENOMIC DNA]</scope>
    <source>
        <strain evidence="3 4">YIM 90087</strain>
    </source>
</reference>
<dbReference type="SUPFAM" id="SSF143120">
    <property type="entry name" value="YefM-like"/>
    <property type="match status" value="1"/>
</dbReference>
<dbReference type="Pfam" id="PF02604">
    <property type="entry name" value="PhdYeFM_antitox"/>
    <property type="match status" value="1"/>
</dbReference>
<comment type="function">
    <text evidence="2">Antitoxin component of a type II toxin-antitoxin (TA) system.</text>
</comment>
<dbReference type="OrthoDB" id="965929at2"/>
<evidence type="ECO:0000313" key="3">
    <source>
        <dbReference type="EMBL" id="ASU86128.1"/>
    </source>
</evidence>
<dbReference type="AlphaFoldDB" id="A0A223SDA6"/>
<dbReference type="InterPro" id="IPR006442">
    <property type="entry name" value="Antitoxin_Phd/YefM"/>
</dbReference>